<evidence type="ECO:0000313" key="3">
    <source>
        <dbReference type="EMBL" id="JAT49206.1"/>
    </source>
</evidence>
<evidence type="ECO:0000256" key="2">
    <source>
        <dbReference type="SAM" id="Phobius"/>
    </source>
</evidence>
<proteinExistence type="predicted"/>
<gene>
    <name evidence="3" type="primary">ctaB_2</name>
    <name evidence="3" type="ORF">g.113067</name>
</gene>
<dbReference type="EMBL" id="GDJX01018730">
    <property type="protein sequence ID" value="JAT49206.1"/>
    <property type="molecule type" value="Transcribed_RNA"/>
</dbReference>
<feature type="region of interest" description="Disordered" evidence="1">
    <location>
        <begin position="68"/>
        <end position="88"/>
    </location>
</feature>
<feature type="transmembrane region" description="Helical" evidence="2">
    <location>
        <begin position="96"/>
        <end position="115"/>
    </location>
</feature>
<name>A0A1D1Y3L2_9ARAE</name>
<reference evidence="3" key="1">
    <citation type="submission" date="2015-07" db="EMBL/GenBank/DDBJ databases">
        <title>Transcriptome Assembly of Anthurium amnicola.</title>
        <authorList>
            <person name="Suzuki J."/>
        </authorList>
    </citation>
    <scope>NUCLEOTIDE SEQUENCE</scope>
</reference>
<protein>
    <submittedName>
        <fullName evidence="3">Protoheme IX farnesyltransferase</fullName>
    </submittedName>
</protein>
<keyword evidence="2" id="KW-1133">Transmembrane helix</keyword>
<feature type="non-terminal residue" evidence="3">
    <location>
        <position position="1"/>
    </location>
</feature>
<sequence>RSSFRSAVQILIVYGLSNPSLFPEGRDGSSHLFFFFSFFSSSSSPGPSRFCRWRRCAGIMIAMDVEGARQHGGRRERKASSPEPAGPGETMVCRRAWLVVACVALPTLAFVSHAYTPYLAWPADDGPSVS</sequence>
<accession>A0A1D1Y3L2</accession>
<evidence type="ECO:0000256" key="1">
    <source>
        <dbReference type="SAM" id="MobiDB-lite"/>
    </source>
</evidence>
<keyword evidence="3" id="KW-0808">Transferase</keyword>
<keyword evidence="2" id="KW-0812">Transmembrane</keyword>
<organism evidence="3">
    <name type="scientific">Anthurium amnicola</name>
    <dbReference type="NCBI Taxonomy" id="1678845"/>
    <lineage>
        <taxon>Eukaryota</taxon>
        <taxon>Viridiplantae</taxon>
        <taxon>Streptophyta</taxon>
        <taxon>Embryophyta</taxon>
        <taxon>Tracheophyta</taxon>
        <taxon>Spermatophyta</taxon>
        <taxon>Magnoliopsida</taxon>
        <taxon>Liliopsida</taxon>
        <taxon>Araceae</taxon>
        <taxon>Pothoideae</taxon>
        <taxon>Potheae</taxon>
        <taxon>Anthurium</taxon>
    </lineage>
</organism>
<dbReference type="GO" id="GO:0016740">
    <property type="term" value="F:transferase activity"/>
    <property type="evidence" value="ECO:0007669"/>
    <property type="project" value="UniProtKB-KW"/>
</dbReference>
<keyword evidence="2" id="KW-0472">Membrane</keyword>
<dbReference type="AlphaFoldDB" id="A0A1D1Y3L2"/>